<dbReference type="GO" id="GO:0003700">
    <property type="term" value="F:DNA-binding transcription factor activity"/>
    <property type="evidence" value="ECO:0007669"/>
    <property type="project" value="InterPro"/>
</dbReference>
<keyword evidence="10" id="KW-0464">Manganese</keyword>
<evidence type="ECO:0000313" key="14">
    <source>
        <dbReference type="Proteomes" id="UP000277108"/>
    </source>
</evidence>
<dbReference type="InterPro" id="IPR001367">
    <property type="entry name" value="Fe_dep_repressor"/>
</dbReference>
<comment type="subunit">
    <text evidence="3">Homodimer.</text>
</comment>
<keyword evidence="14" id="KW-1185">Reference proteome</keyword>
<keyword evidence="8" id="KW-0010">Activator</keyword>
<keyword evidence="9" id="KW-0804">Transcription</keyword>
<dbReference type="EMBL" id="RKRK01000003">
    <property type="protein sequence ID" value="RPF56670.1"/>
    <property type="molecule type" value="Genomic_DNA"/>
</dbReference>
<dbReference type="Proteomes" id="UP000277108">
    <property type="component" value="Unassembled WGS sequence"/>
</dbReference>
<evidence type="ECO:0000259" key="12">
    <source>
        <dbReference type="PROSITE" id="PS50944"/>
    </source>
</evidence>
<dbReference type="InterPro" id="IPR036390">
    <property type="entry name" value="WH_DNA-bd_sf"/>
</dbReference>
<evidence type="ECO:0000256" key="4">
    <source>
        <dbReference type="ARBA" id="ARBA00022490"/>
    </source>
</evidence>
<evidence type="ECO:0000256" key="1">
    <source>
        <dbReference type="ARBA" id="ARBA00004496"/>
    </source>
</evidence>
<dbReference type="AlphaFoldDB" id="A0A3N5BNL6"/>
<dbReference type="GO" id="GO:0046983">
    <property type="term" value="F:protein dimerization activity"/>
    <property type="evidence" value="ECO:0007669"/>
    <property type="project" value="InterPro"/>
</dbReference>
<keyword evidence="4" id="KW-0963">Cytoplasm</keyword>
<evidence type="ECO:0000256" key="11">
    <source>
        <dbReference type="ARBA" id="ARBA00032593"/>
    </source>
</evidence>
<dbReference type="PANTHER" id="PTHR33238">
    <property type="entry name" value="IRON (METAL) DEPENDENT REPRESSOR, DTXR FAMILY"/>
    <property type="match status" value="1"/>
</dbReference>
<dbReference type="SUPFAM" id="SSF47979">
    <property type="entry name" value="Iron-dependent repressor protein, dimerization domain"/>
    <property type="match status" value="1"/>
</dbReference>
<gene>
    <name evidence="13" type="ORF">EDD62_1324</name>
</gene>
<dbReference type="Gene3D" id="1.10.10.10">
    <property type="entry name" value="Winged helix-like DNA-binding domain superfamily/Winged helix DNA-binding domain"/>
    <property type="match status" value="1"/>
</dbReference>
<dbReference type="PANTHER" id="PTHR33238:SF11">
    <property type="entry name" value="TRANSCRIPTIONAL REGULATOR MNTR"/>
    <property type="match status" value="1"/>
</dbReference>
<comment type="similarity">
    <text evidence="2">Belongs to the DtxR/MntR family.</text>
</comment>
<dbReference type="OrthoDB" id="9791355at2"/>
<evidence type="ECO:0000256" key="3">
    <source>
        <dbReference type="ARBA" id="ARBA00011738"/>
    </source>
</evidence>
<dbReference type="InterPro" id="IPR022687">
    <property type="entry name" value="HTH_DTXR"/>
</dbReference>
<dbReference type="GO" id="GO:0046914">
    <property type="term" value="F:transition metal ion binding"/>
    <property type="evidence" value="ECO:0007669"/>
    <property type="project" value="InterPro"/>
</dbReference>
<sequence length="218" mass="25100">MNEKKEDYIKVLFDLGGSRNRISNKLVAERLKVSPSTVTEMMVSLEKINWVNTLPYKGSILTEEGKALAKQLIYKHRLWEVFLVNHLGYDINEVHDEAELLEHSTSLLLAKRLEAYLKFPEYCPHGGAIPLNLIEAQEDEIIPLTECQVGDIVEVQRMTNEEYVADYFSNKDVKINDILEYLDENKMVDTITIRNVKSDNTIELNSTTASYLFVKSKR</sequence>
<evidence type="ECO:0000256" key="9">
    <source>
        <dbReference type="ARBA" id="ARBA00023163"/>
    </source>
</evidence>
<dbReference type="SMART" id="SM00529">
    <property type="entry name" value="HTH_DTXR"/>
    <property type="match status" value="1"/>
</dbReference>
<proteinExistence type="inferred from homology"/>
<dbReference type="InterPro" id="IPR022689">
    <property type="entry name" value="Iron_dep_repressor"/>
</dbReference>
<dbReference type="GO" id="GO:0005737">
    <property type="term" value="C:cytoplasm"/>
    <property type="evidence" value="ECO:0007669"/>
    <property type="project" value="UniProtKB-SubCell"/>
</dbReference>
<reference evidence="13 14" key="1">
    <citation type="submission" date="2018-11" db="EMBL/GenBank/DDBJ databases">
        <title>Genomic Encyclopedia of Type Strains, Phase IV (KMG-IV): sequencing the most valuable type-strain genomes for metagenomic binning, comparative biology and taxonomic classification.</title>
        <authorList>
            <person name="Goeker M."/>
        </authorList>
    </citation>
    <scope>NUCLEOTIDE SEQUENCE [LARGE SCALE GENOMIC DNA]</scope>
    <source>
        <strain evidence="13 14">DSM 29158</strain>
    </source>
</reference>
<keyword evidence="7" id="KW-0238">DNA-binding</keyword>
<dbReference type="RefSeq" id="WP_123807999.1">
    <property type="nucleotide sequence ID" value="NZ_RKRK01000003.1"/>
</dbReference>
<dbReference type="PROSITE" id="PS50944">
    <property type="entry name" value="HTH_DTXR"/>
    <property type="match status" value="1"/>
</dbReference>
<keyword evidence="5" id="KW-0678">Repressor</keyword>
<name>A0A3N5BNL6_9BACL</name>
<accession>A0A3N5BNL6</accession>
<dbReference type="InterPro" id="IPR036388">
    <property type="entry name" value="WH-like_DNA-bd_sf"/>
</dbReference>
<comment type="caution">
    <text evidence="13">The sequence shown here is derived from an EMBL/GenBank/DDBJ whole genome shotgun (WGS) entry which is preliminary data.</text>
</comment>
<evidence type="ECO:0000256" key="8">
    <source>
        <dbReference type="ARBA" id="ARBA00023159"/>
    </source>
</evidence>
<evidence type="ECO:0000256" key="5">
    <source>
        <dbReference type="ARBA" id="ARBA00022491"/>
    </source>
</evidence>
<feature type="domain" description="HTH dtxR-type" evidence="12">
    <location>
        <begin position="1"/>
        <end position="62"/>
    </location>
</feature>
<dbReference type="Pfam" id="PF01325">
    <property type="entry name" value="Fe_dep_repress"/>
    <property type="match status" value="1"/>
</dbReference>
<dbReference type="InterPro" id="IPR050536">
    <property type="entry name" value="DtxR_MntR_Metal-Reg"/>
</dbReference>
<dbReference type="InterPro" id="IPR036421">
    <property type="entry name" value="Fe_dep_repressor_sf"/>
</dbReference>
<evidence type="ECO:0000256" key="10">
    <source>
        <dbReference type="ARBA" id="ARBA00023211"/>
    </source>
</evidence>
<keyword evidence="6" id="KW-0805">Transcription regulation</keyword>
<evidence type="ECO:0000256" key="6">
    <source>
        <dbReference type="ARBA" id="ARBA00023015"/>
    </source>
</evidence>
<evidence type="ECO:0000256" key="2">
    <source>
        <dbReference type="ARBA" id="ARBA00007871"/>
    </source>
</evidence>
<protein>
    <recommendedName>
        <fullName evidence="11">Manganese transport regulator</fullName>
    </recommendedName>
</protein>
<evidence type="ECO:0000256" key="7">
    <source>
        <dbReference type="ARBA" id="ARBA00023125"/>
    </source>
</evidence>
<dbReference type="SUPFAM" id="SSF46785">
    <property type="entry name" value="Winged helix' DNA-binding domain"/>
    <property type="match status" value="1"/>
</dbReference>
<organism evidence="13 14">
    <name type="scientific">Abyssicoccus albus</name>
    <dbReference type="NCBI Taxonomy" id="1817405"/>
    <lineage>
        <taxon>Bacteria</taxon>
        <taxon>Bacillati</taxon>
        <taxon>Bacillota</taxon>
        <taxon>Bacilli</taxon>
        <taxon>Bacillales</taxon>
        <taxon>Abyssicoccaceae</taxon>
    </lineage>
</organism>
<comment type="subcellular location">
    <subcellularLocation>
        <location evidence="1">Cytoplasm</location>
    </subcellularLocation>
</comment>
<dbReference type="Pfam" id="PF02742">
    <property type="entry name" value="Fe_dep_repr_C"/>
    <property type="match status" value="1"/>
</dbReference>
<dbReference type="GO" id="GO:0003677">
    <property type="term" value="F:DNA binding"/>
    <property type="evidence" value="ECO:0007669"/>
    <property type="project" value="UniProtKB-KW"/>
</dbReference>
<evidence type="ECO:0000313" key="13">
    <source>
        <dbReference type="EMBL" id="RPF56670.1"/>
    </source>
</evidence>